<dbReference type="RefSeq" id="WP_123286791.1">
    <property type="nucleotide sequence ID" value="NZ_JACIJB010000001.1"/>
</dbReference>
<evidence type="ECO:0000313" key="2">
    <source>
        <dbReference type="Proteomes" id="UP000548978"/>
    </source>
</evidence>
<sequence length="311" mass="33004">MLAATALAALLATAAPQDPPVQDPPVQDPTGTRVDDIVVLGRPLDEAARDFVYSLSVPARGRGLARWRDTVCVGVVNLRGEAAQYLADVISTRAEDLGLEIGAPGCSPNVIITFADDGAQMARAMVEAEPSAFRVGGSGMDLGRAALGRFQEGDAPVRWWHMALPINSETGRIAVRIPGETDNEGNPSAPSISTFGSLLTTIIRDDLNKVIVIVDVDGVAHLTAPQLADYLSMVSLAQIDPRGEIAGFPTILNVLDNPAAADSMTDWDLAFLEALYRDDRAMRRNPAVLASSIASDLARDLRAEQEAAPEN</sequence>
<proteinExistence type="predicted"/>
<gene>
    <name evidence="1" type="ORF">FHS65_000531</name>
</gene>
<accession>A0A7W9E6D0</accession>
<reference evidence="1 2" key="1">
    <citation type="submission" date="2020-08" db="EMBL/GenBank/DDBJ databases">
        <title>Genomic Encyclopedia of Type Strains, Phase IV (KMG-IV): sequencing the most valuable type-strain genomes for metagenomic binning, comparative biology and taxonomic classification.</title>
        <authorList>
            <person name="Goeker M."/>
        </authorList>
    </citation>
    <scope>NUCLEOTIDE SEQUENCE [LARGE SCALE GENOMIC DNA]</scope>
    <source>
        <strain evidence="1 2">DSM 24448</strain>
    </source>
</reference>
<protein>
    <recommendedName>
        <fullName evidence="3">DUF2927 domain-containing protein</fullName>
    </recommendedName>
</protein>
<name>A0A7W9E6D0_9CAUL</name>
<dbReference type="Proteomes" id="UP000548978">
    <property type="component" value="Unassembled WGS sequence"/>
</dbReference>
<keyword evidence="2" id="KW-1185">Reference proteome</keyword>
<dbReference type="AlphaFoldDB" id="A0A7W9E6D0"/>
<comment type="caution">
    <text evidence="1">The sequence shown here is derived from an EMBL/GenBank/DDBJ whole genome shotgun (WGS) entry which is preliminary data.</text>
</comment>
<evidence type="ECO:0008006" key="3">
    <source>
        <dbReference type="Google" id="ProtNLM"/>
    </source>
</evidence>
<organism evidence="1 2">
    <name type="scientific">Brevundimonas halotolerans</name>
    <dbReference type="NCBI Taxonomy" id="69670"/>
    <lineage>
        <taxon>Bacteria</taxon>
        <taxon>Pseudomonadati</taxon>
        <taxon>Pseudomonadota</taxon>
        <taxon>Alphaproteobacteria</taxon>
        <taxon>Caulobacterales</taxon>
        <taxon>Caulobacteraceae</taxon>
        <taxon>Brevundimonas</taxon>
    </lineage>
</organism>
<dbReference type="OrthoDB" id="7218943at2"/>
<evidence type="ECO:0000313" key="1">
    <source>
        <dbReference type="EMBL" id="MBB5659813.1"/>
    </source>
</evidence>
<dbReference type="EMBL" id="JACIJB010000001">
    <property type="protein sequence ID" value="MBB5659813.1"/>
    <property type="molecule type" value="Genomic_DNA"/>
</dbReference>